<dbReference type="AlphaFoldDB" id="A0A6J7UTK8"/>
<dbReference type="InterPro" id="IPR036388">
    <property type="entry name" value="WH-like_DNA-bd_sf"/>
</dbReference>
<dbReference type="SUPFAM" id="SSF46785">
    <property type="entry name" value="Winged helix' DNA-binding domain"/>
    <property type="match status" value="1"/>
</dbReference>
<dbReference type="Gene3D" id="1.10.10.10">
    <property type="entry name" value="Winged helix-like DNA-binding domain superfamily/Winged helix DNA-binding domain"/>
    <property type="match status" value="1"/>
</dbReference>
<evidence type="ECO:0000313" key="2">
    <source>
        <dbReference type="EMBL" id="CAB5069263.1"/>
    </source>
</evidence>
<dbReference type="InterPro" id="IPR001845">
    <property type="entry name" value="HTH_ArsR_DNA-bd_dom"/>
</dbReference>
<dbReference type="SMART" id="SM00418">
    <property type="entry name" value="HTH_ARSR"/>
    <property type="match status" value="1"/>
</dbReference>
<protein>
    <submittedName>
        <fullName evidence="2">Unannotated protein</fullName>
    </submittedName>
</protein>
<feature type="domain" description="HTH arsR-type" evidence="1">
    <location>
        <begin position="15"/>
        <end position="113"/>
    </location>
</feature>
<gene>
    <name evidence="2" type="ORF">UFOPK4354_01920</name>
</gene>
<accession>A0A6J7UTK8</accession>
<dbReference type="Pfam" id="PF12840">
    <property type="entry name" value="HTH_20"/>
    <property type="match status" value="1"/>
</dbReference>
<dbReference type="CDD" id="cd00090">
    <property type="entry name" value="HTH_ARSR"/>
    <property type="match status" value="1"/>
</dbReference>
<name>A0A6J7UTK8_9ZZZZ</name>
<organism evidence="2">
    <name type="scientific">freshwater metagenome</name>
    <dbReference type="NCBI Taxonomy" id="449393"/>
    <lineage>
        <taxon>unclassified sequences</taxon>
        <taxon>metagenomes</taxon>
        <taxon>ecological metagenomes</taxon>
    </lineage>
</organism>
<dbReference type="InterPro" id="IPR011991">
    <property type="entry name" value="ArsR-like_HTH"/>
</dbReference>
<evidence type="ECO:0000259" key="1">
    <source>
        <dbReference type="SMART" id="SM00418"/>
    </source>
</evidence>
<dbReference type="InterPro" id="IPR036390">
    <property type="entry name" value="WH_DNA-bd_sf"/>
</dbReference>
<proteinExistence type="predicted"/>
<sequence length="228" mass="24996">MTNILCVPLVQRRLDVLKTLGDNTRYAIYLELARSARPLSTAQIAELLGLHTNTVRPHLERMRDVGLVESHPDSTGSVGRPQKLYQVAPNSPSLGLEPPVYPMLARMLISMARVAKIGGEDAAEAGRDEGRRLAHHRSDQDLPCEEAAEAMLDELGFDPARVDDEGLATIAFTHCPFADLAQTNPELICSLHRGMLEGFADEVDGTELGSFHDLAHRHPCQVQFAITS</sequence>
<dbReference type="GO" id="GO:0003700">
    <property type="term" value="F:DNA-binding transcription factor activity"/>
    <property type="evidence" value="ECO:0007669"/>
    <property type="project" value="InterPro"/>
</dbReference>
<dbReference type="EMBL" id="CAFBQW010000305">
    <property type="protein sequence ID" value="CAB5069263.1"/>
    <property type="molecule type" value="Genomic_DNA"/>
</dbReference>
<reference evidence="2" key="1">
    <citation type="submission" date="2020-05" db="EMBL/GenBank/DDBJ databases">
        <authorList>
            <person name="Chiriac C."/>
            <person name="Salcher M."/>
            <person name="Ghai R."/>
            <person name="Kavagutti S V."/>
        </authorList>
    </citation>
    <scope>NUCLEOTIDE SEQUENCE</scope>
</reference>